<keyword evidence="4 6" id="KW-1133">Transmembrane helix</keyword>
<keyword evidence="7" id="KW-1185">Reference proteome</keyword>
<keyword evidence="3 6" id="KW-0812">Transmembrane</keyword>
<proteinExistence type="inferred from homology"/>
<dbReference type="GO" id="GO:0005886">
    <property type="term" value="C:plasma membrane"/>
    <property type="evidence" value="ECO:0007669"/>
    <property type="project" value="TreeGrafter"/>
</dbReference>
<dbReference type="OMA" id="SAYFNDI"/>
<keyword evidence="5 6" id="KW-0472">Membrane</keyword>
<evidence type="ECO:0000256" key="5">
    <source>
        <dbReference type="ARBA" id="ARBA00023136"/>
    </source>
</evidence>
<accession>A0A915HKE2</accession>
<dbReference type="PANTHER" id="PTHR10283:SF82">
    <property type="entry name" value="SOLUTE CARRIER FAMILY 13 MEMBER 2"/>
    <property type="match status" value="1"/>
</dbReference>
<evidence type="ECO:0000256" key="4">
    <source>
        <dbReference type="ARBA" id="ARBA00022989"/>
    </source>
</evidence>
<dbReference type="AlphaFoldDB" id="A0A915HKE2"/>
<sequence length="90" mass="10069">MDGYNKAKENKCLYVVLVMSVYWVTEVLPLPVTALLPLVLYPVLGVMEADVDSLLLFMGGYFIAIAFEYSDLHRRLALKSLLMVGGDVKK</sequence>
<comment type="similarity">
    <text evidence="2">Belongs to the SLC13A/DASS transporter (TC 2.A.47) family. NADC subfamily.</text>
</comment>
<dbReference type="PANTHER" id="PTHR10283">
    <property type="entry name" value="SOLUTE CARRIER FAMILY 13 MEMBER"/>
    <property type="match status" value="1"/>
</dbReference>
<dbReference type="WBParaSite" id="nRc.2.0.1.t01925-RA">
    <property type="protein sequence ID" value="nRc.2.0.1.t01925-RA"/>
    <property type="gene ID" value="nRc.2.0.1.g01925"/>
</dbReference>
<protein>
    <submittedName>
        <fullName evidence="8">Uncharacterized protein</fullName>
    </submittedName>
</protein>
<dbReference type="GO" id="GO:0015556">
    <property type="term" value="F:C4-dicarboxylate transmembrane transporter activity"/>
    <property type="evidence" value="ECO:0007669"/>
    <property type="project" value="UniProtKB-ARBA"/>
</dbReference>
<feature type="transmembrane region" description="Helical" evidence="6">
    <location>
        <begin position="53"/>
        <end position="70"/>
    </location>
</feature>
<name>A0A915HKE2_ROMCU</name>
<evidence type="ECO:0000256" key="2">
    <source>
        <dbReference type="ARBA" id="ARBA00006772"/>
    </source>
</evidence>
<comment type="subcellular location">
    <subcellularLocation>
        <location evidence="1">Membrane</location>
        <topology evidence="1">Multi-pass membrane protein</topology>
    </subcellularLocation>
</comment>
<evidence type="ECO:0000256" key="1">
    <source>
        <dbReference type="ARBA" id="ARBA00004141"/>
    </source>
</evidence>
<dbReference type="GO" id="GO:0005310">
    <property type="term" value="F:dicarboxylic acid transmembrane transporter activity"/>
    <property type="evidence" value="ECO:0007669"/>
    <property type="project" value="UniProtKB-ARBA"/>
</dbReference>
<evidence type="ECO:0000313" key="7">
    <source>
        <dbReference type="Proteomes" id="UP000887565"/>
    </source>
</evidence>
<dbReference type="Proteomes" id="UP000887565">
    <property type="component" value="Unplaced"/>
</dbReference>
<dbReference type="InterPro" id="IPR001898">
    <property type="entry name" value="SLC13A/DASS"/>
</dbReference>
<feature type="transmembrane region" description="Helical" evidence="6">
    <location>
        <begin position="12"/>
        <end position="41"/>
    </location>
</feature>
<evidence type="ECO:0000313" key="8">
    <source>
        <dbReference type="WBParaSite" id="nRc.2.0.1.t01925-RA"/>
    </source>
</evidence>
<organism evidence="7 8">
    <name type="scientific">Romanomermis culicivorax</name>
    <name type="common">Nematode worm</name>
    <dbReference type="NCBI Taxonomy" id="13658"/>
    <lineage>
        <taxon>Eukaryota</taxon>
        <taxon>Metazoa</taxon>
        <taxon>Ecdysozoa</taxon>
        <taxon>Nematoda</taxon>
        <taxon>Enoplea</taxon>
        <taxon>Dorylaimia</taxon>
        <taxon>Mermithida</taxon>
        <taxon>Mermithoidea</taxon>
        <taxon>Mermithidae</taxon>
        <taxon>Romanomermis</taxon>
    </lineage>
</organism>
<reference evidence="8" key="1">
    <citation type="submission" date="2022-11" db="UniProtKB">
        <authorList>
            <consortium name="WormBaseParasite"/>
        </authorList>
    </citation>
    <scope>IDENTIFICATION</scope>
</reference>
<evidence type="ECO:0000256" key="3">
    <source>
        <dbReference type="ARBA" id="ARBA00022692"/>
    </source>
</evidence>
<dbReference type="Pfam" id="PF00939">
    <property type="entry name" value="Na_sulph_symp"/>
    <property type="match status" value="1"/>
</dbReference>
<evidence type="ECO:0000256" key="6">
    <source>
        <dbReference type="SAM" id="Phobius"/>
    </source>
</evidence>